<accession>A0A4Y2FS40</accession>
<protein>
    <submittedName>
        <fullName evidence="1">Uncharacterized protein</fullName>
    </submittedName>
</protein>
<dbReference type="AlphaFoldDB" id="A0A4Y2FS40"/>
<dbReference type="Proteomes" id="UP000499080">
    <property type="component" value="Unassembled WGS sequence"/>
</dbReference>
<sequence>MIFESKERGIIWKTNSTVTPASTATYIMYSYCICLKMTVCPNIVFSATGPDVQLQLLFRSRCSEERGQLRQKRRGHFLPEAWARKGRPLRYFFVFFPRPSLDDIPECSHGGIKPSFYLVCSRTPSRKNV</sequence>
<dbReference type="EMBL" id="BGPR01001050">
    <property type="protein sequence ID" value="GBM43961.1"/>
    <property type="molecule type" value="Genomic_DNA"/>
</dbReference>
<reference evidence="1 2" key="1">
    <citation type="journal article" date="2019" name="Sci. Rep.">
        <title>Orb-weaving spider Araneus ventricosus genome elucidates the spidroin gene catalogue.</title>
        <authorList>
            <person name="Kono N."/>
            <person name="Nakamura H."/>
            <person name="Ohtoshi R."/>
            <person name="Moran D.A.P."/>
            <person name="Shinohara A."/>
            <person name="Yoshida Y."/>
            <person name="Fujiwara M."/>
            <person name="Mori M."/>
            <person name="Tomita M."/>
            <person name="Arakawa K."/>
        </authorList>
    </citation>
    <scope>NUCLEOTIDE SEQUENCE [LARGE SCALE GENOMIC DNA]</scope>
</reference>
<gene>
    <name evidence="1" type="ORF">AVEN_111763_1</name>
</gene>
<proteinExistence type="predicted"/>
<evidence type="ECO:0000313" key="1">
    <source>
        <dbReference type="EMBL" id="GBM43961.1"/>
    </source>
</evidence>
<organism evidence="1 2">
    <name type="scientific">Araneus ventricosus</name>
    <name type="common">Orbweaver spider</name>
    <name type="synonym">Epeira ventricosa</name>
    <dbReference type="NCBI Taxonomy" id="182803"/>
    <lineage>
        <taxon>Eukaryota</taxon>
        <taxon>Metazoa</taxon>
        <taxon>Ecdysozoa</taxon>
        <taxon>Arthropoda</taxon>
        <taxon>Chelicerata</taxon>
        <taxon>Arachnida</taxon>
        <taxon>Araneae</taxon>
        <taxon>Araneomorphae</taxon>
        <taxon>Entelegynae</taxon>
        <taxon>Araneoidea</taxon>
        <taxon>Araneidae</taxon>
        <taxon>Araneus</taxon>
    </lineage>
</organism>
<name>A0A4Y2FS40_ARAVE</name>
<evidence type="ECO:0000313" key="2">
    <source>
        <dbReference type="Proteomes" id="UP000499080"/>
    </source>
</evidence>
<keyword evidence="2" id="KW-1185">Reference proteome</keyword>
<comment type="caution">
    <text evidence="1">The sequence shown here is derived from an EMBL/GenBank/DDBJ whole genome shotgun (WGS) entry which is preliminary data.</text>
</comment>